<gene>
    <name evidence="5" type="ORF">TrLO_g10088</name>
</gene>
<feature type="compositionally biased region" description="Pro residues" evidence="3">
    <location>
        <begin position="57"/>
        <end position="71"/>
    </location>
</feature>
<feature type="region of interest" description="Disordered" evidence="3">
    <location>
        <begin position="51"/>
        <end position="72"/>
    </location>
</feature>
<protein>
    <recommendedName>
        <fullName evidence="4">K Homology domain-containing protein</fullName>
    </recommendedName>
</protein>
<evidence type="ECO:0000313" key="5">
    <source>
        <dbReference type="EMBL" id="GMI11088.1"/>
    </source>
</evidence>
<feature type="region of interest" description="Disordered" evidence="3">
    <location>
        <begin position="1"/>
        <end position="27"/>
    </location>
</feature>
<dbReference type="AlphaFoldDB" id="A0A9W7KTH5"/>
<evidence type="ECO:0000256" key="3">
    <source>
        <dbReference type="SAM" id="MobiDB-lite"/>
    </source>
</evidence>
<keyword evidence="2" id="KW-0694">RNA-binding</keyword>
<dbReference type="Pfam" id="PF00013">
    <property type="entry name" value="KH_1"/>
    <property type="match status" value="1"/>
</dbReference>
<dbReference type="GO" id="GO:0003723">
    <property type="term" value="F:RNA binding"/>
    <property type="evidence" value="ECO:0007669"/>
    <property type="project" value="UniProtKB-UniRule"/>
</dbReference>
<dbReference type="SUPFAM" id="SSF54791">
    <property type="entry name" value="Eukaryotic type KH-domain (KH-domain type I)"/>
    <property type="match status" value="2"/>
</dbReference>
<dbReference type="InterPro" id="IPR004088">
    <property type="entry name" value="KH_dom_type_1"/>
</dbReference>
<keyword evidence="1" id="KW-0677">Repeat</keyword>
<dbReference type="InterPro" id="IPR004087">
    <property type="entry name" value="KH_dom"/>
</dbReference>
<accession>A0A9W7KTH5</accession>
<dbReference type="PROSITE" id="PS50084">
    <property type="entry name" value="KH_TYPE_1"/>
    <property type="match status" value="2"/>
</dbReference>
<reference evidence="6" key="1">
    <citation type="journal article" date="2023" name="Commun. Biol.">
        <title>Genome analysis of Parmales, the sister group of diatoms, reveals the evolutionary specialization of diatoms from phago-mixotrophs to photoautotrophs.</title>
        <authorList>
            <person name="Ban H."/>
            <person name="Sato S."/>
            <person name="Yoshikawa S."/>
            <person name="Yamada K."/>
            <person name="Nakamura Y."/>
            <person name="Ichinomiya M."/>
            <person name="Sato N."/>
            <person name="Blanc-Mathieu R."/>
            <person name="Endo H."/>
            <person name="Kuwata A."/>
            <person name="Ogata H."/>
        </authorList>
    </citation>
    <scope>NUCLEOTIDE SEQUENCE [LARGE SCALE GENOMIC DNA]</scope>
    <source>
        <strain evidence="6">NIES 3700</strain>
    </source>
</reference>
<dbReference type="Gene3D" id="3.30.1370.10">
    <property type="entry name" value="K Homology domain, type 1"/>
    <property type="match status" value="2"/>
</dbReference>
<dbReference type="SMART" id="SM00322">
    <property type="entry name" value="KH"/>
    <property type="match status" value="2"/>
</dbReference>
<feature type="domain" description="K Homology" evidence="4">
    <location>
        <begin position="168"/>
        <end position="257"/>
    </location>
</feature>
<evidence type="ECO:0000256" key="2">
    <source>
        <dbReference type="PROSITE-ProRule" id="PRU00117"/>
    </source>
</evidence>
<dbReference type="InterPro" id="IPR036612">
    <property type="entry name" value="KH_dom_type_1_sf"/>
</dbReference>
<feature type="compositionally biased region" description="Low complexity" evidence="3">
    <location>
        <begin position="304"/>
        <end position="313"/>
    </location>
</feature>
<feature type="domain" description="K Homology" evidence="4">
    <location>
        <begin position="79"/>
        <end position="165"/>
    </location>
</feature>
<name>A0A9W7KTH5_9STRA</name>
<feature type="compositionally biased region" description="Gly residues" evidence="3">
    <location>
        <begin position="314"/>
        <end position="335"/>
    </location>
</feature>
<feature type="region of interest" description="Disordered" evidence="3">
    <location>
        <begin position="292"/>
        <end position="343"/>
    </location>
</feature>
<dbReference type="OrthoDB" id="205962at2759"/>
<feature type="compositionally biased region" description="Polar residues" evidence="3">
    <location>
        <begin position="292"/>
        <end position="303"/>
    </location>
</feature>
<organism evidence="5 6">
    <name type="scientific">Triparma laevis f. longispina</name>
    <dbReference type="NCBI Taxonomy" id="1714387"/>
    <lineage>
        <taxon>Eukaryota</taxon>
        <taxon>Sar</taxon>
        <taxon>Stramenopiles</taxon>
        <taxon>Ochrophyta</taxon>
        <taxon>Bolidophyceae</taxon>
        <taxon>Parmales</taxon>
        <taxon>Triparmaceae</taxon>
        <taxon>Triparma</taxon>
    </lineage>
</organism>
<sequence>MSEFTPLHPPSPPQSADNFVPYPPSQLTAPPPPLFSTFHYLIPSSPLTSSPSRVPSIPSPFAQPPSIPQPEPQQSVMGHNITLYLYVPTSKVGAIIGRSGSTITHLHNLARSYNIHDYVCSSQPIRSSNVRITIPSSTSAWSSVVIKSEPMGAFQTCREISTFIGDTDGIVVDVPVHRSRHATIIGSKGTTIRKLSADNNVRISVPDKLEFLPSLIQQAGGMVKQGAGGKREVASVQFEGEAADCEQCIWECLNMIHEGVRKHEEEKRRERMSEAAHAHQDPGLYYQQQTQQPHYSNGGQYPHSNGNSLQSSLYGGGGGGNDHTSYGGGGGGYDQGIGRHDTW</sequence>
<dbReference type="EMBL" id="BRXW01000158">
    <property type="protein sequence ID" value="GMI11088.1"/>
    <property type="molecule type" value="Genomic_DNA"/>
</dbReference>
<evidence type="ECO:0000256" key="1">
    <source>
        <dbReference type="ARBA" id="ARBA00022737"/>
    </source>
</evidence>
<dbReference type="PANTHER" id="PTHR10288">
    <property type="entry name" value="KH DOMAIN CONTAINING RNA BINDING PROTEIN"/>
    <property type="match status" value="1"/>
</dbReference>
<keyword evidence="6" id="KW-1185">Reference proteome</keyword>
<comment type="caution">
    <text evidence="5">The sequence shown here is derived from an EMBL/GenBank/DDBJ whole genome shotgun (WGS) entry which is preliminary data.</text>
</comment>
<evidence type="ECO:0000259" key="4">
    <source>
        <dbReference type="SMART" id="SM00322"/>
    </source>
</evidence>
<evidence type="ECO:0000313" key="6">
    <source>
        <dbReference type="Proteomes" id="UP001165122"/>
    </source>
</evidence>
<proteinExistence type="predicted"/>
<dbReference type="Proteomes" id="UP001165122">
    <property type="component" value="Unassembled WGS sequence"/>
</dbReference>